<dbReference type="EMBL" id="CABITT030000007">
    <property type="protein sequence ID" value="VVB11734.1"/>
    <property type="molecule type" value="Genomic_DNA"/>
</dbReference>
<name>A0A565CDP1_9BRAS</name>
<proteinExistence type="predicted"/>
<reference evidence="1" key="1">
    <citation type="submission" date="2019-07" db="EMBL/GenBank/DDBJ databases">
        <authorList>
            <person name="Dittberner H."/>
        </authorList>
    </citation>
    <scope>NUCLEOTIDE SEQUENCE [LARGE SCALE GENOMIC DNA]</scope>
</reference>
<sequence length="146" mass="16092">MQPGQNGNALELPLHIEHGVLALIQANGNLGLNGGLAIQQVHVQDGGFDDVFANMDWMNVDLMDNNPQKKENGNHILQPVQQVPDGGFWNKGVDFDWLNIFHMVGNDDQQEAVVGIQENGGWGNVAEPDEEIGEPLLELIQKHKKI</sequence>
<dbReference type="Proteomes" id="UP000489600">
    <property type="component" value="Unassembled WGS sequence"/>
</dbReference>
<comment type="caution">
    <text evidence="1">The sequence shown here is derived from an EMBL/GenBank/DDBJ whole genome shotgun (WGS) entry which is preliminary data.</text>
</comment>
<keyword evidence="2" id="KW-1185">Reference proteome</keyword>
<accession>A0A565CDP1</accession>
<organism evidence="1 2">
    <name type="scientific">Arabis nemorensis</name>
    <dbReference type="NCBI Taxonomy" id="586526"/>
    <lineage>
        <taxon>Eukaryota</taxon>
        <taxon>Viridiplantae</taxon>
        <taxon>Streptophyta</taxon>
        <taxon>Embryophyta</taxon>
        <taxon>Tracheophyta</taxon>
        <taxon>Spermatophyta</taxon>
        <taxon>Magnoliopsida</taxon>
        <taxon>eudicotyledons</taxon>
        <taxon>Gunneridae</taxon>
        <taxon>Pentapetalae</taxon>
        <taxon>rosids</taxon>
        <taxon>malvids</taxon>
        <taxon>Brassicales</taxon>
        <taxon>Brassicaceae</taxon>
        <taxon>Arabideae</taxon>
        <taxon>Arabis</taxon>
    </lineage>
</organism>
<evidence type="ECO:0000313" key="1">
    <source>
        <dbReference type="EMBL" id="VVB11734.1"/>
    </source>
</evidence>
<protein>
    <submittedName>
        <fullName evidence="1">Uncharacterized protein</fullName>
    </submittedName>
</protein>
<dbReference type="AlphaFoldDB" id="A0A565CDP1"/>
<evidence type="ECO:0000313" key="2">
    <source>
        <dbReference type="Proteomes" id="UP000489600"/>
    </source>
</evidence>
<gene>
    <name evidence="1" type="ORF">ANE_LOCUS22178</name>
</gene>